<gene>
    <name evidence="3" type="ORF">ACFFTR_10340</name>
</gene>
<evidence type="ECO:0000256" key="1">
    <source>
        <dbReference type="SAM" id="MobiDB-lite"/>
    </source>
</evidence>
<reference evidence="3 4" key="1">
    <citation type="submission" date="2024-09" db="EMBL/GenBank/DDBJ databases">
        <authorList>
            <person name="Sun Q."/>
            <person name="Mori K."/>
        </authorList>
    </citation>
    <scope>NUCLEOTIDE SEQUENCE [LARGE SCALE GENOMIC DNA]</scope>
    <source>
        <strain evidence="3 4">JCM 3307</strain>
    </source>
</reference>
<name>A0ABV5M3Q9_9ACTN</name>
<sequence>MTEQGRPADEGPAGGNMPTTTTPLTRTVIAGVAGGLAFIVGNVLTFGLLGGSQRGRQGLLFDPDTQHPKVITVWKVLEPLPRVIETPACILTGLLIFGIGYAFLYQSIATAWPRGLHRHALRLAVIVWLAAAFAEFMGPFNVLHEPVPLAALSLGFWALSALAEAYVLVRVARCY</sequence>
<dbReference type="EMBL" id="JBHMCA010000021">
    <property type="protein sequence ID" value="MFB9443483.1"/>
    <property type="molecule type" value="Genomic_DNA"/>
</dbReference>
<feature type="transmembrane region" description="Helical" evidence="2">
    <location>
        <begin position="27"/>
        <end position="49"/>
    </location>
</feature>
<keyword evidence="2" id="KW-0812">Transmembrane</keyword>
<evidence type="ECO:0000256" key="2">
    <source>
        <dbReference type="SAM" id="Phobius"/>
    </source>
</evidence>
<keyword evidence="4" id="KW-1185">Reference proteome</keyword>
<feature type="transmembrane region" description="Helical" evidence="2">
    <location>
        <begin position="120"/>
        <end position="137"/>
    </location>
</feature>
<dbReference type="Proteomes" id="UP001589608">
    <property type="component" value="Unassembled WGS sequence"/>
</dbReference>
<proteinExistence type="predicted"/>
<evidence type="ECO:0000313" key="3">
    <source>
        <dbReference type="EMBL" id="MFB9443483.1"/>
    </source>
</evidence>
<organism evidence="3 4">
    <name type="scientific">Dactylosporangium vinaceum</name>
    <dbReference type="NCBI Taxonomy" id="53362"/>
    <lineage>
        <taxon>Bacteria</taxon>
        <taxon>Bacillati</taxon>
        <taxon>Actinomycetota</taxon>
        <taxon>Actinomycetes</taxon>
        <taxon>Micromonosporales</taxon>
        <taxon>Micromonosporaceae</taxon>
        <taxon>Dactylosporangium</taxon>
    </lineage>
</organism>
<keyword evidence="2" id="KW-1133">Transmembrane helix</keyword>
<evidence type="ECO:0000313" key="4">
    <source>
        <dbReference type="Proteomes" id="UP001589608"/>
    </source>
</evidence>
<protein>
    <recommendedName>
        <fullName evidence="5">Integral membrane protein</fullName>
    </recommendedName>
</protein>
<feature type="transmembrane region" description="Helical" evidence="2">
    <location>
        <begin position="84"/>
        <end position="108"/>
    </location>
</feature>
<accession>A0ABV5M3Q9</accession>
<evidence type="ECO:0008006" key="5">
    <source>
        <dbReference type="Google" id="ProtNLM"/>
    </source>
</evidence>
<feature type="transmembrane region" description="Helical" evidence="2">
    <location>
        <begin position="149"/>
        <end position="169"/>
    </location>
</feature>
<dbReference type="RefSeq" id="WP_223095543.1">
    <property type="nucleotide sequence ID" value="NZ_CP061913.1"/>
</dbReference>
<feature type="region of interest" description="Disordered" evidence="1">
    <location>
        <begin position="1"/>
        <end position="22"/>
    </location>
</feature>
<comment type="caution">
    <text evidence="3">The sequence shown here is derived from an EMBL/GenBank/DDBJ whole genome shotgun (WGS) entry which is preliminary data.</text>
</comment>
<keyword evidence="2" id="KW-0472">Membrane</keyword>